<dbReference type="InterPro" id="IPR019197">
    <property type="entry name" value="Biotin-prot_ligase_N"/>
</dbReference>
<dbReference type="InterPro" id="IPR029062">
    <property type="entry name" value="Class_I_gatase-like"/>
</dbReference>
<dbReference type="Gene3D" id="3.30.930.10">
    <property type="entry name" value="Bira Bifunctional Protein, Domain 2"/>
    <property type="match status" value="1"/>
</dbReference>
<dbReference type="InterPro" id="IPR004143">
    <property type="entry name" value="BPL_LPL_catalytic"/>
</dbReference>
<feature type="domain" description="BPL/LPL catalytic" evidence="3">
    <location>
        <begin position="397"/>
        <end position="603"/>
    </location>
</feature>
<dbReference type="OrthoDB" id="10250105at2759"/>
<dbReference type="EMBL" id="VIBQ01000010">
    <property type="protein sequence ID" value="KAB8338864.1"/>
    <property type="molecule type" value="Genomic_DNA"/>
</dbReference>
<dbReference type="Proteomes" id="UP000327013">
    <property type="component" value="Unassembled WGS sequence"/>
</dbReference>
<dbReference type="InterPro" id="IPR045864">
    <property type="entry name" value="aa-tRNA-synth_II/BPL/LPL"/>
</dbReference>
<dbReference type="InterPro" id="IPR004408">
    <property type="entry name" value="Biotin_CoA_COase_ligase"/>
</dbReference>
<dbReference type="GO" id="GO:0005737">
    <property type="term" value="C:cytoplasm"/>
    <property type="evidence" value="ECO:0007669"/>
    <property type="project" value="TreeGrafter"/>
</dbReference>
<protein>
    <recommendedName>
        <fullName evidence="3">BPL/LPL catalytic domain-containing protein</fullName>
    </recommendedName>
</protein>
<gene>
    <name evidence="4" type="ORF">FH972_021808</name>
</gene>
<sequence>MATKRINVLVYAGTGSSLESVRHCIYSLRRLLSPTYAVLEVTGDTLIKEPWTQACALLVFPGGGDLGYCKTLNGAGNRRIRRYVHAGGSYIGFCAGGYYGSARCEFEVDDEDLEVVGPRELQFFPGTCRGSAFKGFKYGSEIGTRAAEIKVNRKAFGSSGILPQLFKVYFNGGSVFVDAQTLKSRGIEVLANYTEELDVDGGAGSAAVVYCKAGEGTAILTGPHPEFASANLSKHAKDMDPAVVDALEADDGSRAAFFKSCLIKLGLTVNQEEVTLPTLSMLHLSSKDPSQIKKVTSSWSTALTSIDGDQYIKAEQDSFLVQEQDSPWSMSELTRAALDILPDKSASTPIKDMANRVTDYSEVIKTLIPHISSLPTSKDTPFFSHDTYFNALQVYCDAFSPSISTVPLGTPLLYGEVVTSTSTLLEKNTKLTSTLPSGTTFTATTQLSARGRGSNVWLSPAGSLMFSTVLRHPLTLNATAPVVFVQYLAALAVAEALRAYAPGPHARLPVRLKWPNDVYARDPRTGAFTKVGGILVSSSYAGGDYTLVVGVGLNVANAQPTVALDAVLAALAADEGVPGEPFALERLLACILAKFAELYALFCRRGFAGELEEMYYRHWLHAEQVVTLETEGGVRAKIKGITTDWGLLRAVEVVGEGREMRETGREFALQTDSNSFDFFKGLVKRKI</sequence>
<dbReference type="NCBIfam" id="TIGR00121">
    <property type="entry name" value="birA_ligase"/>
    <property type="match status" value="1"/>
</dbReference>
<dbReference type="PROSITE" id="PS51733">
    <property type="entry name" value="BPL_LPL_CATALYTIC"/>
    <property type="match status" value="1"/>
</dbReference>
<dbReference type="PANTHER" id="PTHR12835">
    <property type="entry name" value="BIOTIN PROTEIN LIGASE"/>
    <property type="match status" value="1"/>
</dbReference>
<dbReference type="Pfam" id="PF03099">
    <property type="entry name" value="BPL_LplA_LipB"/>
    <property type="match status" value="1"/>
</dbReference>
<comment type="similarity">
    <text evidence="1">Belongs to the biotin--protein ligase family.</text>
</comment>
<dbReference type="SUPFAM" id="SSF52317">
    <property type="entry name" value="Class I glutamine amidotransferase-like"/>
    <property type="match status" value="1"/>
</dbReference>
<dbReference type="Gene3D" id="3.40.50.880">
    <property type="match status" value="1"/>
</dbReference>
<evidence type="ECO:0000313" key="5">
    <source>
        <dbReference type="Proteomes" id="UP000327013"/>
    </source>
</evidence>
<evidence type="ECO:0000256" key="2">
    <source>
        <dbReference type="ARBA" id="ARBA00022598"/>
    </source>
</evidence>
<evidence type="ECO:0000259" key="3">
    <source>
        <dbReference type="PROSITE" id="PS51733"/>
    </source>
</evidence>
<organism evidence="4 5">
    <name type="scientific">Carpinus fangiana</name>
    <dbReference type="NCBI Taxonomy" id="176857"/>
    <lineage>
        <taxon>Eukaryota</taxon>
        <taxon>Viridiplantae</taxon>
        <taxon>Streptophyta</taxon>
        <taxon>Embryophyta</taxon>
        <taxon>Tracheophyta</taxon>
        <taxon>Spermatophyta</taxon>
        <taxon>Magnoliopsida</taxon>
        <taxon>eudicotyledons</taxon>
        <taxon>Gunneridae</taxon>
        <taxon>Pentapetalae</taxon>
        <taxon>rosids</taxon>
        <taxon>fabids</taxon>
        <taxon>Fagales</taxon>
        <taxon>Betulaceae</taxon>
        <taxon>Carpinus</taxon>
    </lineage>
</organism>
<dbReference type="SUPFAM" id="SSF55681">
    <property type="entry name" value="Class II aaRS and biotin synthetases"/>
    <property type="match status" value="1"/>
</dbReference>
<evidence type="ECO:0000313" key="4">
    <source>
        <dbReference type="EMBL" id="KAB8338864.1"/>
    </source>
</evidence>
<proteinExistence type="inferred from homology"/>
<reference evidence="4 5" key="1">
    <citation type="submission" date="2019-06" db="EMBL/GenBank/DDBJ databases">
        <title>A chromosomal-level reference genome of Carpinus fangiana (Coryloideae, Betulaceae).</title>
        <authorList>
            <person name="Yang X."/>
            <person name="Wang Z."/>
            <person name="Zhang L."/>
            <person name="Hao G."/>
            <person name="Liu J."/>
            <person name="Yang Y."/>
        </authorList>
    </citation>
    <scope>NUCLEOTIDE SEQUENCE [LARGE SCALE GENOMIC DNA]</scope>
    <source>
        <strain evidence="4">Cfa_2016G</strain>
        <tissue evidence="4">Leaf</tissue>
    </source>
</reference>
<keyword evidence="5" id="KW-1185">Reference proteome</keyword>
<dbReference type="GO" id="GO:0004077">
    <property type="term" value="F:biotin--[biotin carboxyl-carrier protein] ligase activity"/>
    <property type="evidence" value="ECO:0007669"/>
    <property type="project" value="InterPro"/>
</dbReference>
<comment type="caution">
    <text evidence="4">The sequence shown here is derived from an EMBL/GenBank/DDBJ whole genome shotgun (WGS) entry which is preliminary data.</text>
</comment>
<dbReference type="AlphaFoldDB" id="A0A5N6KR19"/>
<dbReference type="CDD" id="cd03144">
    <property type="entry name" value="GATase1_ScBLP_like"/>
    <property type="match status" value="1"/>
</dbReference>
<name>A0A5N6KR19_9ROSI</name>
<dbReference type="PANTHER" id="PTHR12835:SF5">
    <property type="entry name" value="BIOTIN--PROTEIN LIGASE"/>
    <property type="match status" value="1"/>
</dbReference>
<accession>A0A5N6KR19</accession>
<evidence type="ECO:0000256" key="1">
    <source>
        <dbReference type="ARBA" id="ARBA00009934"/>
    </source>
</evidence>
<dbReference type="Pfam" id="PF09825">
    <property type="entry name" value="BPL_N"/>
    <property type="match status" value="1"/>
</dbReference>
<keyword evidence="2" id="KW-0436">Ligase</keyword>